<accession>A0A917HPL5</accession>
<dbReference type="PANTHER" id="PTHR40077:SF1">
    <property type="entry name" value="MEMBRANE PROTEIN"/>
    <property type="match status" value="1"/>
</dbReference>
<evidence type="ECO:0000256" key="3">
    <source>
        <dbReference type="ARBA" id="ARBA00022692"/>
    </source>
</evidence>
<sequence>MWKSTVGWFRGIALLEGISYLVLLLIAMPLKYWADEPAYVTIVGMAHGVLFTLYLLFLLLSWIKKRWSFLWVLLCFIIAFVPFATFWLEAKLRKEQ</sequence>
<reference evidence="8 9" key="1">
    <citation type="journal article" date="2014" name="Int. J. Syst. Evol. Microbiol.">
        <title>Complete genome sequence of Corynebacterium casei LMG S-19264T (=DSM 44701T), isolated from a smear-ripened cheese.</title>
        <authorList>
            <consortium name="US DOE Joint Genome Institute (JGI-PGF)"/>
            <person name="Walter F."/>
            <person name="Albersmeier A."/>
            <person name="Kalinowski J."/>
            <person name="Ruckert C."/>
        </authorList>
    </citation>
    <scope>NUCLEOTIDE SEQUENCE [LARGE SCALE GENOMIC DNA]</scope>
    <source>
        <strain evidence="8 9">CGMCC 1.15286</strain>
    </source>
</reference>
<evidence type="ECO:0000256" key="6">
    <source>
        <dbReference type="SAM" id="Phobius"/>
    </source>
</evidence>
<organism evidence="8 9">
    <name type="scientific">Paenibacillus radicis</name>
    <name type="common">ex Gao et al. 2016</name>
    <dbReference type="NCBI Taxonomy" id="1737354"/>
    <lineage>
        <taxon>Bacteria</taxon>
        <taxon>Bacillati</taxon>
        <taxon>Bacillota</taxon>
        <taxon>Bacilli</taxon>
        <taxon>Bacillales</taxon>
        <taxon>Paenibacillaceae</taxon>
        <taxon>Paenibacillus</taxon>
    </lineage>
</organism>
<evidence type="ECO:0000313" key="9">
    <source>
        <dbReference type="Proteomes" id="UP000600247"/>
    </source>
</evidence>
<protein>
    <submittedName>
        <fullName evidence="8">Membrane protein</fullName>
    </submittedName>
</protein>
<dbReference type="NCBIfam" id="TIGR03954">
    <property type="entry name" value="integ_memb_HG"/>
    <property type="match status" value="1"/>
</dbReference>
<evidence type="ECO:0000256" key="2">
    <source>
        <dbReference type="ARBA" id="ARBA00022475"/>
    </source>
</evidence>
<evidence type="ECO:0000256" key="4">
    <source>
        <dbReference type="ARBA" id="ARBA00022989"/>
    </source>
</evidence>
<dbReference type="EMBL" id="BMHY01000016">
    <property type="protein sequence ID" value="GGG86433.1"/>
    <property type="molecule type" value="Genomic_DNA"/>
</dbReference>
<comment type="subcellular location">
    <subcellularLocation>
        <location evidence="1">Cell membrane</location>
        <topology evidence="1">Multi-pass membrane protein</topology>
    </subcellularLocation>
</comment>
<feature type="transmembrane region" description="Helical" evidence="6">
    <location>
        <begin position="38"/>
        <end position="63"/>
    </location>
</feature>
<keyword evidence="4 6" id="KW-1133">Transmembrane helix</keyword>
<dbReference type="Pfam" id="PF12823">
    <property type="entry name" value="DUF3817"/>
    <property type="match status" value="1"/>
</dbReference>
<evidence type="ECO:0000256" key="5">
    <source>
        <dbReference type="ARBA" id="ARBA00023136"/>
    </source>
</evidence>
<dbReference type="RefSeq" id="WP_188892491.1">
    <property type="nucleotide sequence ID" value="NZ_BMHY01000016.1"/>
</dbReference>
<feature type="domain" description="DUF3817" evidence="7">
    <location>
        <begin position="7"/>
        <end position="94"/>
    </location>
</feature>
<keyword evidence="2" id="KW-1003">Cell membrane</keyword>
<keyword evidence="9" id="KW-1185">Reference proteome</keyword>
<dbReference type="Proteomes" id="UP000600247">
    <property type="component" value="Unassembled WGS sequence"/>
</dbReference>
<feature type="transmembrane region" description="Helical" evidence="6">
    <location>
        <begin position="6"/>
        <end position="26"/>
    </location>
</feature>
<dbReference type="InterPro" id="IPR023845">
    <property type="entry name" value="DUF3817_TM"/>
</dbReference>
<dbReference type="AlphaFoldDB" id="A0A917HPL5"/>
<evidence type="ECO:0000256" key="1">
    <source>
        <dbReference type="ARBA" id="ARBA00004651"/>
    </source>
</evidence>
<evidence type="ECO:0000259" key="7">
    <source>
        <dbReference type="Pfam" id="PF12823"/>
    </source>
</evidence>
<dbReference type="PANTHER" id="PTHR40077">
    <property type="entry name" value="MEMBRANE PROTEIN-RELATED"/>
    <property type="match status" value="1"/>
</dbReference>
<evidence type="ECO:0000313" key="8">
    <source>
        <dbReference type="EMBL" id="GGG86433.1"/>
    </source>
</evidence>
<keyword evidence="5 6" id="KW-0472">Membrane</keyword>
<comment type="caution">
    <text evidence="8">The sequence shown here is derived from an EMBL/GenBank/DDBJ whole genome shotgun (WGS) entry which is preliminary data.</text>
</comment>
<gene>
    <name evidence="8" type="ORF">GCM10010918_50780</name>
</gene>
<proteinExistence type="predicted"/>
<dbReference type="GO" id="GO:0005886">
    <property type="term" value="C:plasma membrane"/>
    <property type="evidence" value="ECO:0007669"/>
    <property type="project" value="UniProtKB-SubCell"/>
</dbReference>
<keyword evidence="3 6" id="KW-0812">Transmembrane</keyword>
<name>A0A917HPL5_9BACL</name>
<feature type="transmembrane region" description="Helical" evidence="6">
    <location>
        <begin position="69"/>
        <end position="88"/>
    </location>
</feature>